<dbReference type="Proteomes" id="UP000024635">
    <property type="component" value="Unassembled WGS sequence"/>
</dbReference>
<dbReference type="EMBL" id="JARK01001369">
    <property type="protein sequence ID" value="EYC16470.1"/>
    <property type="molecule type" value="Genomic_DNA"/>
</dbReference>
<reference evidence="2" key="1">
    <citation type="journal article" date="2015" name="Nat. Genet.">
        <title>The genome and transcriptome of the zoonotic hookworm Ancylostoma ceylanicum identify infection-specific gene families.</title>
        <authorList>
            <person name="Schwarz E.M."/>
            <person name="Hu Y."/>
            <person name="Antoshechkin I."/>
            <person name="Miller M.M."/>
            <person name="Sternberg P.W."/>
            <person name="Aroian R.V."/>
        </authorList>
    </citation>
    <scope>NUCLEOTIDE SEQUENCE</scope>
    <source>
        <strain evidence="2">HY135</strain>
    </source>
</reference>
<protein>
    <submittedName>
        <fullName evidence="1">Uncharacterized protein</fullName>
    </submittedName>
</protein>
<organism evidence="1 2">
    <name type="scientific">Ancylostoma ceylanicum</name>
    <dbReference type="NCBI Taxonomy" id="53326"/>
    <lineage>
        <taxon>Eukaryota</taxon>
        <taxon>Metazoa</taxon>
        <taxon>Ecdysozoa</taxon>
        <taxon>Nematoda</taxon>
        <taxon>Chromadorea</taxon>
        <taxon>Rhabditida</taxon>
        <taxon>Rhabditina</taxon>
        <taxon>Rhabditomorpha</taxon>
        <taxon>Strongyloidea</taxon>
        <taxon>Ancylostomatidae</taxon>
        <taxon>Ancylostomatinae</taxon>
        <taxon>Ancylostoma</taxon>
    </lineage>
</organism>
<name>A0A016UMR1_9BILA</name>
<keyword evidence="2" id="KW-1185">Reference proteome</keyword>
<accession>A0A016UMR1</accession>
<proteinExistence type="predicted"/>
<evidence type="ECO:0000313" key="1">
    <source>
        <dbReference type="EMBL" id="EYC16470.1"/>
    </source>
</evidence>
<evidence type="ECO:0000313" key="2">
    <source>
        <dbReference type="Proteomes" id="UP000024635"/>
    </source>
</evidence>
<comment type="caution">
    <text evidence="1">The sequence shown here is derived from an EMBL/GenBank/DDBJ whole genome shotgun (WGS) entry which is preliminary data.</text>
</comment>
<sequence length="90" mass="10515">MQFNALRLVGIIQERTMESVLEMQNKYLHIEMMVVYKTLIEHTLREQVVQDVLIACLVSWDNLTFDADDEDLSTGAREMDKVEQSHESEL</sequence>
<gene>
    <name evidence="1" type="primary">Acey_s0033.g2675</name>
    <name evidence="1" type="ORF">Y032_0033g2675</name>
</gene>
<dbReference type="AlphaFoldDB" id="A0A016UMR1"/>